<evidence type="ECO:0000313" key="2">
    <source>
        <dbReference type="EMBL" id="MBN8226860.1"/>
    </source>
</evidence>
<dbReference type="Pfam" id="PF10021">
    <property type="entry name" value="PARG_cat_microb"/>
    <property type="match status" value="1"/>
</dbReference>
<evidence type="ECO:0000259" key="1">
    <source>
        <dbReference type="Pfam" id="PF10021"/>
    </source>
</evidence>
<dbReference type="InterPro" id="IPR012664">
    <property type="entry name" value="CHP02452"/>
</dbReference>
<organism evidence="2 3">
    <name type="scientific">Corallococcus macrosporus</name>
    <dbReference type="NCBI Taxonomy" id="35"/>
    <lineage>
        <taxon>Bacteria</taxon>
        <taxon>Pseudomonadati</taxon>
        <taxon>Myxococcota</taxon>
        <taxon>Myxococcia</taxon>
        <taxon>Myxococcales</taxon>
        <taxon>Cystobacterineae</taxon>
        <taxon>Myxococcaceae</taxon>
        <taxon>Corallococcus</taxon>
    </lineage>
</organism>
<comment type="caution">
    <text evidence="2">The sequence shown here is derived from an EMBL/GenBank/DDBJ whole genome shotgun (WGS) entry which is preliminary data.</text>
</comment>
<gene>
    <name evidence="2" type="ORF">JYK02_04975</name>
</gene>
<keyword evidence="3" id="KW-1185">Reference proteome</keyword>
<dbReference type="SUPFAM" id="SSF52949">
    <property type="entry name" value="Macro domain-like"/>
    <property type="match status" value="1"/>
</dbReference>
<dbReference type="Proteomes" id="UP000664052">
    <property type="component" value="Unassembled WGS sequence"/>
</dbReference>
<dbReference type="InterPro" id="IPR019261">
    <property type="entry name" value="PARG_cat_microbial"/>
</dbReference>
<dbReference type="PIRSF" id="PIRSF014899">
    <property type="entry name" value="UCP014899"/>
    <property type="match status" value="1"/>
</dbReference>
<sequence>MSLKGIAQETVGIVEQGEYVAPSGRPVRFREQVEHALRGTRLYRPGDFERLPRPEPRVEGAALRIEVTPEKTGAASRRCVEAEGVTDVVALNFASAKNPGGGFLGGAKAQEEDLARCSALYPCLLTQREYYDANRAQSSPLYTDHVIYSPQVPFFRDEGLTLLEKPFRVSVITAPAPNAGSAARNAPHLLPRMREVLQARAVKVLQVAAHHGHRTLVLGAWGCGAFRNQPHDAAEAFASALDAFPGVFERVVFAVWERGGDGPNLRAFRERFA</sequence>
<name>A0ABS3D724_9BACT</name>
<protein>
    <submittedName>
        <fullName evidence="2">TIGR02452 family protein</fullName>
    </submittedName>
</protein>
<proteinExistence type="predicted"/>
<accession>A0ABS3D724</accession>
<dbReference type="NCBIfam" id="TIGR02452">
    <property type="entry name" value="TIGR02452 family protein"/>
    <property type="match status" value="1"/>
</dbReference>
<evidence type="ECO:0000313" key="3">
    <source>
        <dbReference type="Proteomes" id="UP000664052"/>
    </source>
</evidence>
<feature type="domain" description="Microbial-type PARG catalytic" evidence="1">
    <location>
        <begin position="7"/>
        <end position="157"/>
    </location>
</feature>
<dbReference type="InterPro" id="IPR043472">
    <property type="entry name" value="Macro_dom-like"/>
</dbReference>
<reference evidence="2 3" key="1">
    <citation type="submission" date="2021-02" db="EMBL/GenBank/DDBJ databases">
        <title>De Novo genome assembly of isolated myxobacteria.</title>
        <authorList>
            <person name="Stevens D.C."/>
        </authorList>
    </citation>
    <scope>NUCLEOTIDE SEQUENCE [LARGE SCALE GENOMIC DNA]</scope>
    <source>
        <strain evidence="2 3">ATCC 29039</strain>
    </source>
</reference>
<dbReference type="PANTHER" id="PTHR35596:SF1">
    <property type="entry name" value="MICROBIAL-TYPE PARG CATALYTIC DOMAIN-CONTAINING PROTEIN"/>
    <property type="match status" value="1"/>
</dbReference>
<dbReference type="EMBL" id="JAFIMU010000003">
    <property type="protein sequence ID" value="MBN8226860.1"/>
    <property type="molecule type" value="Genomic_DNA"/>
</dbReference>
<dbReference type="PANTHER" id="PTHR35596">
    <property type="entry name" value="DUF2263 DOMAIN-CONTAINING PROTEIN"/>
    <property type="match status" value="1"/>
</dbReference>
<dbReference type="RefSeq" id="WP_207048732.1">
    <property type="nucleotide sequence ID" value="NZ_JAFIMU010000003.1"/>
</dbReference>
<dbReference type="Gene3D" id="3.40.220.10">
    <property type="entry name" value="Leucine Aminopeptidase, subunit E, domain 1"/>
    <property type="match status" value="1"/>
</dbReference>